<evidence type="ECO:0000259" key="15">
    <source>
        <dbReference type="PROSITE" id="PS50006"/>
    </source>
</evidence>
<evidence type="ECO:0000256" key="7">
    <source>
        <dbReference type="ARBA" id="ARBA00022737"/>
    </source>
</evidence>
<dbReference type="InterPro" id="IPR000253">
    <property type="entry name" value="FHA_dom"/>
</dbReference>
<keyword evidence="10" id="KW-0007">Acetylation</keyword>
<dbReference type="CTD" id="9656"/>
<protein>
    <recommendedName>
        <fullName evidence="3">Mediator of DNA damage checkpoint protein 1</fullName>
    </recommendedName>
</protein>
<feature type="compositionally biased region" description="Basic and acidic residues" evidence="14">
    <location>
        <begin position="292"/>
        <end position="306"/>
    </location>
</feature>
<reference evidence="18 19" key="1">
    <citation type="submission" date="2025-04" db="UniProtKB">
        <authorList>
            <consortium name="RefSeq"/>
        </authorList>
    </citation>
    <scope>IDENTIFICATION</scope>
</reference>
<evidence type="ECO:0000256" key="8">
    <source>
        <dbReference type="ARBA" id="ARBA00022763"/>
    </source>
</evidence>
<dbReference type="RefSeq" id="XP_004847125.1">
    <property type="nucleotide sequence ID" value="XM_004847068.2"/>
</dbReference>
<feature type="compositionally biased region" description="Basic and acidic residues" evidence="14">
    <location>
        <begin position="1386"/>
        <end position="1397"/>
    </location>
</feature>
<evidence type="ECO:0000256" key="1">
    <source>
        <dbReference type="ARBA" id="ARBA00004123"/>
    </source>
</evidence>
<keyword evidence="12" id="KW-0539">Nucleus</keyword>
<dbReference type="SMART" id="SM00240">
    <property type="entry name" value="FHA"/>
    <property type="match status" value="1"/>
</dbReference>
<feature type="compositionally biased region" description="Basic and acidic residues" evidence="14">
    <location>
        <begin position="262"/>
        <end position="284"/>
    </location>
</feature>
<keyword evidence="13" id="KW-0131">Cell cycle</keyword>
<dbReference type="Pfam" id="PF16589">
    <property type="entry name" value="BRCT_2"/>
    <property type="match status" value="1"/>
</dbReference>
<dbReference type="CDD" id="cd18441">
    <property type="entry name" value="BRCT_MDC1_rpt2"/>
    <property type="match status" value="1"/>
</dbReference>
<evidence type="ECO:0000256" key="14">
    <source>
        <dbReference type="SAM" id="MobiDB-lite"/>
    </source>
</evidence>
<proteinExistence type="predicted"/>
<dbReference type="PROSITE" id="PS50006">
    <property type="entry name" value="FHA_DOMAIN"/>
    <property type="match status" value="1"/>
</dbReference>
<dbReference type="SUPFAM" id="SSF52113">
    <property type="entry name" value="BRCT domain"/>
    <property type="match status" value="2"/>
</dbReference>
<evidence type="ECO:0000256" key="2">
    <source>
        <dbReference type="ARBA" id="ARBA00004286"/>
    </source>
</evidence>
<evidence type="ECO:0000313" key="19">
    <source>
        <dbReference type="RefSeq" id="XP_004847125.1"/>
    </source>
</evidence>
<feature type="compositionally biased region" description="Polar residues" evidence="14">
    <location>
        <begin position="489"/>
        <end position="498"/>
    </location>
</feature>
<gene>
    <name evidence="18 19 20" type="primary">Mdc1</name>
</gene>
<dbReference type="InterPro" id="IPR036420">
    <property type="entry name" value="BRCT_dom_sf"/>
</dbReference>
<feature type="region of interest" description="Disordered" evidence="14">
    <location>
        <begin position="718"/>
        <end position="844"/>
    </location>
</feature>
<feature type="region of interest" description="Disordered" evidence="14">
    <location>
        <begin position="1"/>
        <end position="24"/>
    </location>
</feature>
<keyword evidence="9" id="KW-0832">Ubl conjugation</keyword>
<feature type="region of interest" description="Disordered" evidence="14">
    <location>
        <begin position="139"/>
        <end position="321"/>
    </location>
</feature>
<feature type="compositionally biased region" description="Basic and acidic residues" evidence="14">
    <location>
        <begin position="175"/>
        <end position="185"/>
    </location>
</feature>
<sequence>MEDTQTIDWAVEEEEETEQSSESLECSLEPVGRLRVFGGAYGPEKDFPLYLGKNVVGRMPDCSVALPIPSISKQHAVIEISARNKAPVLQDCGSLNGTQILRPPKILSPGVRHPLRDHELILFADLPCQYRHLDVPQPVGSRGPLTVEETPWVPGAAQATRPPLAEDSEEEADFLSERCMEKESRATSSPLTIVPESDDEGPSPAPGGSGPSLAFNLDNDTDDKAAKSASVVRNGAPTKAKQPGGDGATHDTWLVKAPPAVGRDKDTAVRRDAGKKVVLERSHPPGEVSDTDADKDSRPARLHLERAQPSGFMDSDTDVEEEGIPATPAAVPMKKRPIFHVAGALSLAHLQESPAGRDTDVEEQKPLPAGSQTSMVINSDTDDEEEVSAALTLAQLKESGAVQWNKDLDAERARAQPMVSLEQNQTTLGRDSDTDVEEERLPVGKRESVPSAYTEKDEALVTAHSRESRPPRGDSGAGRSSHGTHLERSQASPTTVNIKTEAEEEVPPGPAVPHLESRQVSVEETNQAAKQLVPVGESRPPVKANVEGDATSAVAAVRQSKCLAKGDAHETTPEVGAHGRAPVTQREQVVHKGTPGNPTPPQRGGAPTPAERKRKSYLARTRASKESPAADCEDLDLQATQCFVESESLEASQGLEDEPTQAFPCVLAPEPGPSHCSAQAPGALDEPWEVLATQPFCVGEPEASAPWPMTALLEACSSHLSPRDQHPGSPAHMESLGTEGRATQTVETDRGTASETAERVTPERGTQERDMREQLAGDSADELEEKKLTRRIKDREQKQVLAGAAQGPESGRKVESVSPERSRESPKEEMETSKKAGEEDIQRETLAREALKGLIEKSVPEAGCGLAEAGLAVALEQGEMDRGHGDPEGPGGLEEQAAPASPEPGVGAGRQAGGAKGAPGSPSGQPRGPVNGKRPPAEQASGGDPQSPDACLPAVAPGASIPPSGPFTSRPLRSPLASSDPAIPRGRRSGRREAPEPALSSELDPFPTKPSVGRRASSRVATTSLSTAARVPRPPTPMEQPAPPGPMSRASQARTLRPSAKTPEAVGATAPELQASTCTSTEQPVAPEPTPRATRARTSRASARAPKAAEATAPELQPCAPTHRPRTPWATRGRARRASVGSSEPVFPMSSELQASTSTQQPVTPEPAPRVTCGRRNRSSAKTPEAVEPTAPEPQPSAWTSTEPPVTPKVTPCHTTAQGRAPQESQPSVTTGHAREPIPQARRSRRQRAAGKPGSFTPPSIHQPCSEPQNRPARHQRAGRLRAATSLGTVPDPPFPQLPEAPTQADQIPKTEPADGPRSTLEPQPGAPQRHRRPPASADSPPLLKRPQREGSPKTVVPKGEEDGSAERPGKAEDVGAPGPGKRKRDQTEKEPQEVPKRGLRRTKPAQQSTAPRVLFTGVLDTRGERALLALGGSLASSVAEASHLVTDRVCRTVKFLCALGKGIPILSLEWLHQSRKAGHFLPADQYVVTDPEQEKNFGFSLQDALTRAKERRLLEGYEIHVTPGVQPPPLQMAEIISCCGGTVLPSMPRSYKPCRVVITCPQDVPHCFPASRAGLPLLSAEFLLTGVLKQEARPEAFLL</sequence>
<keyword evidence="7" id="KW-0677">Repeat</keyword>
<keyword evidence="11" id="KW-0234">DNA repair</keyword>
<name>A0AAX6PAL9_HETGA</name>
<keyword evidence="17" id="KW-1185">Reference proteome</keyword>
<feature type="compositionally biased region" description="Basic and acidic residues" evidence="14">
    <location>
        <begin position="747"/>
        <end position="775"/>
    </location>
</feature>
<dbReference type="PANTHER" id="PTHR23196:SF34">
    <property type="entry name" value="MEDIATOR OF DNA DAMAGE CHECKPOINT PROTEIN 1"/>
    <property type="match status" value="1"/>
</dbReference>
<feature type="compositionally biased region" description="Gly residues" evidence="14">
    <location>
        <begin position="906"/>
        <end position="917"/>
    </location>
</feature>
<feature type="compositionally biased region" description="Basic and acidic residues" evidence="14">
    <location>
        <begin position="439"/>
        <end position="472"/>
    </location>
</feature>
<feature type="region of interest" description="Disordered" evidence="14">
    <location>
        <begin position="564"/>
        <end position="632"/>
    </location>
</feature>
<dbReference type="GeneID" id="101702518"/>
<feature type="compositionally biased region" description="Polar residues" evidence="14">
    <location>
        <begin position="518"/>
        <end position="529"/>
    </location>
</feature>
<evidence type="ECO:0000256" key="6">
    <source>
        <dbReference type="ARBA" id="ARBA00022553"/>
    </source>
</evidence>
<dbReference type="InterPro" id="IPR051579">
    <property type="entry name" value="DDR_Transcriptional_Reg"/>
</dbReference>
<feature type="compositionally biased region" description="Polar residues" evidence="14">
    <location>
        <begin position="370"/>
        <end position="379"/>
    </location>
</feature>
<feature type="compositionally biased region" description="Pro residues" evidence="14">
    <location>
        <begin position="1032"/>
        <end position="1046"/>
    </location>
</feature>
<dbReference type="SUPFAM" id="SSF49879">
    <property type="entry name" value="SMAD/FHA domain"/>
    <property type="match status" value="1"/>
</dbReference>
<feature type="region of interest" description="Disordered" evidence="14">
    <location>
        <begin position="407"/>
        <end position="544"/>
    </location>
</feature>
<evidence type="ECO:0000256" key="3">
    <source>
        <dbReference type="ARBA" id="ARBA00015014"/>
    </source>
</evidence>
<dbReference type="CDD" id="cd22665">
    <property type="entry name" value="FHA_MDC1"/>
    <property type="match status" value="1"/>
</dbReference>
<feature type="compositionally biased region" description="Low complexity" evidence="14">
    <location>
        <begin position="1099"/>
        <end position="1115"/>
    </location>
</feature>
<feature type="compositionally biased region" description="Polar residues" evidence="14">
    <location>
        <begin position="1074"/>
        <end position="1083"/>
    </location>
</feature>
<dbReference type="Gene3D" id="2.60.200.20">
    <property type="match status" value="1"/>
</dbReference>
<evidence type="ECO:0000259" key="16">
    <source>
        <dbReference type="PROSITE" id="PS50172"/>
    </source>
</evidence>
<feature type="compositionally biased region" description="Polar residues" evidence="14">
    <location>
        <begin position="1213"/>
        <end position="1231"/>
    </location>
</feature>
<comment type="subcellular location">
    <subcellularLocation>
        <location evidence="2">Chromosome</location>
    </subcellularLocation>
    <subcellularLocation>
        <location evidence="1">Nucleus</location>
    </subcellularLocation>
</comment>
<feature type="domain" description="BRCT" evidence="16">
    <location>
        <begin position="1425"/>
        <end position="1489"/>
    </location>
</feature>
<evidence type="ECO:0000256" key="9">
    <source>
        <dbReference type="ARBA" id="ARBA00022843"/>
    </source>
</evidence>
<feature type="compositionally biased region" description="Basic and acidic residues" evidence="14">
    <location>
        <begin position="784"/>
        <end position="798"/>
    </location>
</feature>
<evidence type="ECO:0000313" key="18">
    <source>
        <dbReference type="RefSeq" id="XP_004847124.1"/>
    </source>
</evidence>
<keyword evidence="8" id="KW-0227">DNA damage</keyword>
<evidence type="ECO:0000313" key="17">
    <source>
        <dbReference type="Proteomes" id="UP000694906"/>
    </source>
</evidence>
<dbReference type="KEGG" id="hgl:101702518"/>
<feature type="compositionally biased region" description="Basic and acidic residues" evidence="14">
    <location>
        <begin position="1359"/>
        <end position="1374"/>
    </location>
</feature>
<dbReference type="CDD" id="cd17744">
    <property type="entry name" value="BRCT_MDC1_rpt1"/>
    <property type="match status" value="1"/>
</dbReference>
<dbReference type="SMART" id="SM00292">
    <property type="entry name" value="BRCT"/>
    <property type="match status" value="2"/>
</dbReference>
<feature type="region of interest" description="Disordered" evidence="14">
    <location>
        <begin position="875"/>
        <end position="1415"/>
    </location>
</feature>
<evidence type="ECO:0000256" key="10">
    <source>
        <dbReference type="ARBA" id="ARBA00022990"/>
    </source>
</evidence>
<dbReference type="Proteomes" id="UP000694906">
    <property type="component" value="Unplaced"/>
</dbReference>
<feature type="compositionally biased region" description="Basic and acidic residues" evidence="14">
    <location>
        <begin position="810"/>
        <end position="844"/>
    </location>
</feature>
<evidence type="ECO:0000256" key="11">
    <source>
        <dbReference type="ARBA" id="ARBA00023204"/>
    </source>
</evidence>
<evidence type="ECO:0000256" key="5">
    <source>
        <dbReference type="ARBA" id="ARBA00022499"/>
    </source>
</evidence>
<dbReference type="RefSeq" id="XP_004847126.1">
    <property type="nucleotide sequence ID" value="XM_004847069.2"/>
</dbReference>
<keyword evidence="6" id="KW-0597">Phosphoprotein</keyword>
<feature type="compositionally biased region" description="Acidic residues" evidence="14">
    <location>
        <begin position="1"/>
        <end position="19"/>
    </location>
</feature>
<dbReference type="Pfam" id="PF16770">
    <property type="entry name" value="RTT107_BRCT_5"/>
    <property type="match status" value="1"/>
</dbReference>
<feature type="compositionally biased region" description="Basic and acidic residues" evidence="14">
    <location>
        <begin position="355"/>
        <end position="365"/>
    </location>
</feature>
<dbReference type="PROSITE" id="PS50172">
    <property type="entry name" value="BRCT"/>
    <property type="match status" value="1"/>
</dbReference>
<evidence type="ECO:0000256" key="13">
    <source>
        <dbReference type="ARBA" id="ARBA00023306"/>
    </source>
</evidence>
<dbReference type="InterPro" id="IPR008984">
    <property type="entry name" value="SMAD_FHA_dom_sf"/>
</dbReference>
<dbReference type="PANTHER" id="PTHR23196">
    <property type="entry name" value="PAX TRANSCRIPTION ACTIVATION DOMAIN INTERACTING PROTEIN"/>
    <property type="match status" value="1"/>
</dbReference>
<organism evidence="17 18">
    <name type="scientific">Heterocephalus glaber</name>
    <name type="common">Naked mole rat</name>
    <dbReference type="NCBI Taxonomy" id="10181"/>
    <lineage>
        <taxon>Eukaryota</taxon>
        <taxon>Metazoa</taxon>
        <taxon>Chordata</taxon>
        <taxon>Craniata</taxon>
        <taxon>Vertebrata</taxon>
        <taxon>Euteleostomi</taxon>
        <taxon>Mammalia</taxon>
        <taxon>Eutheria</taxon>
        <taxon>Euarchontoglires</taxon>
        <taxon>Glires</taxon>
        <taxon>Rodentia</taxon>
        <taxon>Hystricomorpha</taxon>
        <taxon>Bathyergidae</taxon>
        <taxon>Heterocephalus</taxon>
    </lineage>
</organism>
<keyword evidence="5" id="KW-1017">Isopeptide bond</keyword>
<dbReference type="GO" id="GO:0006281">
    <property type="term" value="P:DNA repair"/>
    <property type="evidence" value="ECO:0007669"/>
    <property type="project" value="UniProtKB-KW"/>
</dbReference>
<evidence type="ECO:0000256" key="12">
    <source>
        <dbReference type="ARBA" id="ARBA00023242"/>
    </source>
</evidence>
<dbReference type="GO" id="GO:0005634">
    <property type="term" value="C:nucleus"/>
    <property type="evidence" value="ECO:0007669"/>
    <property type="project" value="UniProtKB-SubCell"/>
</dbReference>
<evidence type="ECO:0000256" key="4">
    <source>
        <dbReference type="ARBA" id="ARBA00022454"/>
    </source>
</evidence>
<accession>A0AAX6PAL9</accession>
<dbReference type="GO" id="GO:0005694">
    <property type="term" value="C:chromosome"/>
    <property type="evidence" value="ECO:0007669"/>
    <property type="project" value="UniProtKB-SubCell"/>
</dbReference>
<dbReference type="Pfam" id="PF00498">
    <property type="entry name" value="FHA"/>
    <property type="match status" value="1"/>
</dbReference>
<feature type="compositionally biased region" description="Polar residues" evidence="14">
    <location>
        <begin position="1151"/>
        <end position="1163"/>
    </location>
</feature>
<dbReference type="Gene3D" id="3.40.50.10190">
    <property type="entry name" value="BRCT domain"/>
    <property type="match status" value="2"/>
</dbReference>
<dbReference type="InterPro" id="IPR001357">
    <property type="entry name" value="BRCT_dom"/>
</dbReference>
<keyword evidence="4" id="KW-0158">Chromosome</keyword>
<evidence type="ECO:0000313" key="20">
    <source>
        <dbReference type="RefSeq" id="XP_004847126.1"/>
    </source>
</evidence>
<dbReference type="RefSeq" id="XP_004847124.1">
    <property type="nucleotide sequence ID" value="XM_004847067.2"/>
</dbReference>
<feature type="domain" description="FHA" evidence="15">
    <location>
        <begin position="54"/>
        <end position="100"/>
    </location>
</feature>
<feature type="compositionally biased region" description="Low complexity" evidence="14">
    <location>
        <begin position="1181"/>
        <end position="1190"/>
    </location>
</feature>
<feature type="region of interest" description="Disordered" evidence="14">
    <location>
        <begin position="350"/>
        <end position="387"/>
    </location>
</feature>